<evidence type="ECO:0000256" key="3">
    <source>
        <dbReference type="ARBA" id="ARBA00022555"/>
    </source>
</evidence>
<evidence type="ECO:0000256" key="2">
    <source>
        <dbReference type="ARBA" id="ARBA00022490"/>
    </source>
</evidence>
<dbReference type="AlphaFoldDB" id="A0A1G2LAR7"/>
<evidence type="ECO:0000256" key="6">
    <source>
        <dbReference type="ARBA" id="ARBA00022741"/>
    </source>
</evidence>
<name>A0A1G2LAR7_9BACT</name>
<dbReference type="InterPro" id="IPR012947">
    <property type="entry name" value="tRNA_SAD"/>
</dbReference>
<evidence type="ECO:0000256" key="8">
    <source>
        <dbReference type="ARBA" id="ARBA00022840"/>
    </source>
</evidence>
<comment type="cofactor">
    <cofactor evidence="13">
        <name>Zn(2+)</name>
        <dbReference type="ChEBI" id="CHEBI:29105"/>
    </cofactor>
    <text evidence="13">Binds 1 zinc ion per subunit.</text>
</comment>
<dbReference type="FunFam" id="3.40.50.800:FF:000001">
    <property type="entry name" value="Threonine--tRNA ligase"/>
    <property type="match status" value="1"/>
</dbReference>
<evidence type="ECO:0000256" key="7">
    <source>
        <dbReference type="ARBA" id="ARBA00022833"/>
    </source>
</evidence>
<dbReference type="PANTHER" id="PTHR11451">
    <property type="entry name" value="THREONINE-TRNA LIGASE"/>
    <property type="match status" value="1"/>
</dbReference>
<evidence type="ECO:0000259" key="14">
    <source>
        <dbReference type="PROSITE" id="PS50862"/>
    </source>
</evidence>
<evidence type="ECO:0000256" key="1">
    <source>
        <dbReference type="ARBA" id="ARBA00008226"/>
    </source>
</evidence>
<accession>A0A1G2LAR7</accession>
<dbReference type="Gene3D" id="3.30.54.20">
    <property type="match status" value="1"/>
</dbReference>
<dbReference type="Proteomes" id="UP000176705">
    <property type="component" value="Unassembled WGS sequence"/>
</dbReference>
<keyword evidence="3 13" id="KW-0820">tRNA-binding</keyword>
<dbReference type="Pfam" id="PF03129">
    <property type="entry name" value="HGTP_anticodon"/>
    <property type="match status" value="1"/>
</dbReference>
<evidence type="ECO:0000256" key="10">
    <source>
        <dbReference type="ARBA" id="ARBA00022917"/>
    </source>
</evidence>
<dbReference type="GO" id="GO:0004829">
    <property type="term" value="F:threonine-tRNA ligase activity"/>
    <property type="evidence" value="ECO:0007669"/>
    <property type="project" value="UniProtKB-UniRule"/>
</dbReference>
<keyword evidence="9 13" id="KW-0694">RNA-binding</keyword>
<keyword evidence="2 13" id="KW-0963">Cytoplasm</keyword>
<comment type="subunit">
    <text evidence="13">Homodimer.</text>
</comment>
<dbReference type="GO" id="GO:0046872">
    <property type="term" value="F:metal ion binding"/>
    <property type="evidence" value="ECO:0007669"/>
    <property type="project" value="UniProtKB-KW"/>
</dbReference>
<dbReference type="Gene3D" id="3.30.980.10">
    <property type="entry name" value="Threonyl-trna Synthetase, Chain A, domain 2"/>
    <property type="match status" value="1"/>
</dbReference>
<dbReference type="EMBL" id="MHQS01000011">
    <property type="protein sequence ID" value="OHA08718.1"/>
    <property type="molecule type" value="Genomic_DNA"/>
</dbReference>
<dbReference type="InterPro" id="IPR033728">
    <property type="entry name" value="ThrRS_core"/>
</dbReference>
<dbReference type="Gene3D" id="3.40.50.800">
    <property type="entry name" value="Anticodon-binding domain"/>
    <property type="match status" value="1"/>
</dbReference>
<organism evidence="15 16">
    <name type="scientific">Candidatus Sungbacteria bacterium RIFCSPLOWO2_01_FULL_59_16</name>
    <dbReference type="NCBI Taxonomy" id="1802280"/>
    <lineage>
        <taxon>Bacteria</taxon>
        <taxon>Candidatus Sungiibacteriota</taxon>
    </lineage>
</organism>
<protein>
    <recommendedName>
        <fullName evidence="13">Threonine--tRNA ligase</fullName>
        <ecNumber evidence="13">6.1.1.3</ecNumber>
    </recommendedName>
    <alternativeName>
        <fullName evidence="13">Threonyl-tRNA synthetase</fullName>
        <shortName evidence="13">ThrRS</shortName>
    </alternativeName>
</protein>
<dbReference type="STRING" id="1802280.A3B37_02605"/>
<sequence>MMSNPNPRTEEAQRLEAARHSLAHLLAMAVLKKFPSAKLGIGPTIENGFYYDFKLPKAISEEDLRGLEATMRALVGEKLDFEGEKVTAAEAKRRFKDQPFKLDLIKEYAKEGRELTVYRSGNFTDLCKGGHITNTAAINPDAFKLTKIAGAYWRGDEKKPQLTRIYGVAFTTKKELDEHLAALAEAEKRDHRRLGEELGIFMLSEKVGAGFPLWLPNGEIVKHELQEYLRRKEVAAGYRYVSTGALASGALYEASGHKKYFKDDMYRLLDIEGKELFVKPMNCPHHHVMYQKLVQSYRDLPLRLAEPGGIYRNERSGTLHGLMRVRGPITQNDAHIYVARNDLEKEFAGVLGLLKEIYRELELKNYWFRLSLPDFAGKNKAKFGGDKPLWEWAADVIREAAKRSGIEVVEAPGEAAFYGPKLDIQMQNVLGKEDTIATIQVDVLVPKRMGLIYINKEGKEEHPIVIHRAIVGSYERFIAFLLEQTAGRLPFWLAPVQVAVLTVSDKATRYAEEVFRNLAARGVRTALEASADTIGKKIRASELQKIPYLLIVGEREAQSKTIAVRERGKGDLGSATLAEFLRRLPGH</sequence>
<evidence type="ECO:0000256" key="13">
    <source>
        <dbReference type="HAMAP-Rule" id="MF_00184"/>
    </source>
</evidence>
<dbReference type="EC" id="6.1.1.3" evidence="13"/>
<comment type="subcellular location">
    <subcellularLocation>
        <location evidence="13">Cytoplasm</location>
    </subcellularLocation>
</comment>
<dbReference type="SUPFAM" id="SSF52954">
    <property type="entry name" value="Class II aaRS ABD-related"/>
    <property type="match status" value="1"/>
</dbReference>
<gene>
    <name evidence="13" type="primary">thrS</name>
    <name evidence="15" type="ORF">A3B37_02605</name>
</gene>
<dbReference type="InterPro" id="IPR036621">
    <property type="entry name" value="Anticodon-bd_dom_sf"/>
</dbReference>
<dbReference type="SMART" id="SM00863">
    <property type="entry name" value="tRNA_SAD"/>
    <property type="match status" value="1"/>
</dbReference>
<evidence type="ECO:0000256" key="12">
    <source>
        <dbReference type="ARBA" id="ARBA00049515"/>
    </source>
</evidence>
<dbReference type="Pfam" id="PF00587">
    <property type="entry name" value="tRNA-synt_2b"/>
    <property type="match status" value="1"/>
</dbReference>
<feature type="binding site" evidence="13">
    <location>
        <position position="335"/>
    </location>
    <ligand>
        <name>Zn(2+)</name>
        <dbReference type="ChEBI" id="CHEBI:29105"/>
        <note>catalytic</note>
    </ligand>
</feature>
<comment type="caution">
    <text evidence="13">Lacks conserved residue(s) required for the propagation of feature annotation.</text>
</comment>
<dbReference type="SUPFAM" id="SSF55681">
    <property type="entry name" value="Class II aaRS and biotin synthetases"/>
    <property type="match status" value="1"/>
</dbReference>
<dbReference type="GO" id="GO:0006435">
    <property type="term" value="P:threonyl-tRNA aminoacylation"/>
    <property type="evidence" value="ECO:0007669"/>
    <property type="project" value="UniProtKB-UniRule"/>
</dbReference>
<dbReference type="CDD" id="cd00771">
    <property type="entry name" value="ThrRS_core"/>
    <property type="match status" value="1"/>
</dbReference>
<dbReference type="NCBIfam" id="TIGR00418">
    <property type="entry name" value="thrS"/>
    <property type="match status" value="1"/>
</dbReference>
<dbReference type="CDD" id="cd00860">
    <property type="entry name" value="ThrRS_anticodon"/>
    <property type="match status" value="1"/>
</dbReference>
<evidence type="ECO:0000313" key="15">
    <source>
        <dbReference type="EMBL" id="OHA08718.1"/>
    </source>
</evidence>
<dbReference type="PANTHER" id="PTHR11451:SF56">
    <property type="entry name" value="THREONINE--TRNA LIGASE 1"/>
    <property type="match status" value="1"/>
</dbReference>
<keyword evidence="4 13" id="KW-0436">Ligase</keyword>
<evidence type="ECO:0000256" key="9">
    <source>
        <dbReference type="ARBA" id="ARBA00022884"/>
    </source>
</evidence>
<dbReference type="PROSITE" id="PS50862">
    <property type="entry name" value="AA_TRNA_LIGASE_II"/>
    <property type="match status" value="1"/>
</dbReference>
<evidence type="ECO:0000313" key="16">
    <source>
        <dbReference type="Proteomes" id="UP000176705"/>
    </source>
</evidence>
<comment type="caution">
    <text evidence="15">The sequence shown here is derived from an EMBL/GenBank/DDBJ whole genome shotgun (WGS) entry which is preliminary data.</text>
</comment>
<evidence type="ECO:0000256" key="5">
    <source>
        <dbReference type="ARBA" id="ARBA00022723"/>
    </source>
</evidence>
<dbReference type="InterPro" id="IPR006195">
    <property type="entry name" value="aa-tRNA-synth_II"/>
</dbReference>
<dbReference type="Gene3D" id="3.30.930.10">
    <property type="entry name" value="Bira Bifunctional Protein, Domain 2"/>
    <property type="match status" value="1"/>
</dbReference>
<keyword evidence="8 13" id="KW-0067">ATP-binding</keyword>
<comment type="similarity">
    <text evidence="1 13">Belongs to the class-II aminoacyl-tRNA synthetase family.</text>
</comment>
<dbReference type="InterPro" id="IPR004154">
    <property type="entry name" value="Anticodon-bd"/>
</dbReference>
<dbReference type="SUPFAM" id="SSF55186">
    <property type="entry name" value="ThrRS/AlaRS common domain"/>
    <property type="match status" value="1"/>
</dbReference>
<dbReference type="InterPro" id="IPR002320">
    <property type="entry name" value="Thr-tRNA-ligase_IIa"/>
</dbReference>
<feature type="binding site" evidence="13">
    <location>
        <position position="283"/>
    </location>
    <ligand>
        <name>Zn(2+)</name>
        <dbReference type="ChEBI" id="CHEBI:29105"/>
        <note>catalytic</note>
    </ligand>
</feature>
<dbReference type="FunFam" id="3.30.980.10:FF:000005">
    <property type="entry name" value="Threonyl-tRNA synthetase, mitochondrial"/>
    <property type="match status" value="1"/>
</dbReference>
<feature type="domain" description="Aminoacyl-transfer RNA synthetases class-II family profile" evidence="14">
    <location>
        <begin position="221"/>
        <end position="490"/>
    </location>
</feature>
<feature type="binding site" evidence="13">
    <location>
        <position position="467"/>
    </location>
    <ligand>
        <name>Zn(2+)</name>
        <dbReference type="ChEBI" id="CHEBI:29105"/>
        <note>catalytic</note>
    </ligand>
</feature>
<dbReference type="Pfam" id="PF07973">
    <property type="entry name" value="tRNA_SAD"/>
    <property type="match status" value="1"/>
</dbReference>
<dbReference type="InterPro" id="IPR045864">
    <property type="entry name" value="aa-tRNA-synth_II/BPL/LPL"/>
</dbReference>
<dbReference type="GO" id="GO:0005524">
    <property type="term" value="F:ATP binding"/>
    <property type="evidence" value="ECO:0007669"/>
    <property type="project" value="UniProtKB-UniRule"/>
</dbReference>
<dbReference type="PRINTS" id="PR01047">
    <property type="entry name" value="TRNASYNTHTHR"/>
</dbReference>
<dbReference type="GO" id="GO:0000049">
    <property type="term" value="F:tRNA binding"/>
    <property type="evidence" value="ECO:0007669"/>
    <property type="project" value="UniProtKB-KW"/>
</dbReference>
<keyword evidence="6 13" id="KW-0547">Nucleotide-binding</keyword>
<dbReference type="InterPro" id="IPR018163">
    <property type="entry name" value="Thr/Ala-tRNA-synth_IIc_edit"/>
</dbReference>
<evidence type="ECO:0000256" key="11">
    <source>
        <dbReference type="ARBA" id="ARBA00023146"/>
    </source>
</evidence>
<keyword evidence="10 13" id="KW-0648">Protein biosynthesis</keyword>
<keyword evidence="11 13" id="KW-0030">Aminoacyl-tRNA synthetase</keyword>
<proteinExistence type="inferred from homology"/>
<keyword evidence="7 13" id="KW-0862">Zinc</keyword>
<dbReference type="InterPro" id="IPR002314">
    <property type="entry name" value="aa-tRNA-synt_IIb"/>
</dbReference>
<keyword evidence="5 13" id="KW-0479">Metal-binding</keyword>
<dbReference type="FunFam" id="3.30.930.10:FF:000002">
    <property type="entry name" value="Threonine--tRNA ligase"/>
    <property type="match status" value="1"/>
</dbReference>
<dbReference type="InterPro" id="IPR047246">
    <property type="entry name" value="ThrRS_anticodon"/>
</dbReference>
<dbReference type="GO" id="GO:0005737">
    <property type="term" value="C:cytoplasm"/>
    <property type="evidence" value="ECO:0007669"/>
    <property type="project" value="UniProtKB-SubCell"/>
</dbReference>
<comment type="catalytic activity">
    <reaction evidence="12 13">
        <text>tRNA(Thr) + L-threonine + ATP = L-threonyl-tRNA(Thr) + AMP + diphosphate + H(+)</text>
        <dbReference type="Rhea" id="RHEA:24624"/>
        <dbReference type="Rhea" id="RHEA-COMP:9670"/>
        <dbReference type="Rhea" id="RHEA-COMP:9704"/>
        <dbReference type="ChEBI" id="CHEBI:15378"/>
        <dbReference type="ChEBI" id="CHEBI:30616"/>
        <dbReference type="ChEBI" id="CHEBI:33019"/>
        <dbReference type="ChEBI" id="CHEBI:57926"/>
        <dbReference type="ChEBI" id="CHEBI:78442"/>
        <dbReference type="ChEBI" id="CHEBI:78534"/>
        <dbReference type="ChEBI" id="CHEBI:456215"/>
        <dbReference type="EC" id="6.1.1.3"/>
    </reaction>
</comment>
<reference evidence="15 16" key="1">
    <citation type="journal article" date="2016" name="Nat. Commun.">
        <title>Thousands of microbial genomes shed light on interconnected biogeochemical processes in an aquifer system.</title>
        <authorList>
            <person name="Anantharaman K."/>
            <person name="Brown C.T."/>
            <person name="Hug L.A."/>
            <person name="Sharon I."/>
            <person name="Castelle C.J."/>
            <person name="Probst A.J."/>
            <person name="Thomas B.C."/>
            <person name="Singh A."/>
            <person name="Wilkins M.J."/>
            <person name="Karaoz U."/>
            <person name="Brodie E.L."/>
            <person name="Williams K.H."/>
            <person name="Hubbard S.S."/>
            <person name="Banfield J.F."/>
        </authorList>
    </citation>
    <scope>NUCLEOTIDE SEQUENCE [LARGE SCALE GENOMIC DNA]</scope>
</reference>
<dbReference type="HAMAP" id="MF_00184">
    <property type="entry name" value="Thr_tRNA_synth"/>
    <property type="match status" value="1"/>
</dbReference>
<evidence type="ECO:0000256" key="4">
    <source>
        <dbReference type="ARBA" id="ARBA00022598"/>
    </source>
</evidence>